<feature type="compositionally biased region" description="Basic and acidic residues" evidence="11">
    <location>
        <begin position="896"/>
        <end position="929"/>
    </location>
</feature>
<dbReference type="Gene3D" id="3.30.559.10">
    <property type="entry name" value="Chloramphenicol acetyltransferase-like domain"/>
    <property type="match status" value="1"/>
</dbReference>
<evidence type="ECO:0000256" key="4">
    <source>
        <dbReference type="ARBA" id="ARBA00022792"/>
    </source>
</evidence>
<feature type="region of interest" description="Disordered" evidence="11">
    <location>
        <begin position="896"/>
        <end position="951"/>
    </location>
</feature>
<gene>
    <name evidence="16" type="ORF">GMARGA_LOCUS18667</name>
</gene>
<proteinExistence type="inferred from homology"/>
<dbReference type="InterPro" id="IPR002048">
    <property type="entry name" value="EF_hand_dom"/>
</dbReference>
<comment type="caution">
    <text evidence="16">The sequence shown here is derived from an EMBL/GenBank/DDBJ whole genome shotgun (WGS) entry which is preliminary data.</text>
</comment>
<comment type="subcellular location">
    <subcellularLocation>
        <location evidence="1">Mitochondrion inner membrane</location>
        <topology evidence="1">Single-pass membrane protein</topology>
    </subcellularLocation>
</comment>
<dbReference type="Pfam" id="PF00198">
    <property type="entry name" value="2-oxoacid_dh"/>
    <property type="match status" value="1"/>
</dbReference>
<dbReference type="InterPro" id="IPR001078">
    <property type="entry name" value="2-oxoacid_DH_actylTfrase"/>
</dbReference>
<keyword evidence="8 10" id="KW-0496">Mitochondrion</keyword>
<dbReference type="InterPro" id="IPR044202">
    <property type="entry name" value="LETM1/MDM38-like"/>
</dbReference>
<dbReference type="Pfam" id="PF00364">
    <property type="entry name" value="Biotin_lipoyl"/>
    <property type="match status" value="1"/>
</dbReference>
<reference evidence="16 17" key="1">
    <citation type="submission" date="2021-06" db="EMBL/GenBank/DDBJ databases">
        <authorList>
            <person name="Kallberg Y."/>
            <person name="Tangrot J."/>
            <person name="Rosling A."/>
        </authorList>
    </citation>
    <scope>NUCLEOTIDE SEQUENCE [LARGE SCALE GENOMIC DNA]</scope>
    <source>
        <strain evidence="16 17">120-4 pot B 10/14</strain>
    </source>
</reference>
<dbReference type="CDD" id="cd06849">
    <property type="entry name" value="lipoyl_domain"/>
    <property type="match status" value="1"/>
</dbReference>
<evidence type="ECO:0000313" key="16">
    <source>
        <dbReference type="EMBL" id="CAG8772317.1"/>
    </source>
</evidence>
<evidence type="ECO:0000259" key="12">
    <source>
        <dbReference type="PROSITE" id="PS50222"/>
    </source>
</evidence>
<evidence type="ECO:0000259" key="13">
    <source>
        <dbReference type="PROSITE" id="PS50968"/>
    </source>
</evidence>
<dbReference type="Gene3D" id="2.40.50.100">
    <property type="match status" value="1"/>
</dbReference>
<dbReference type="PANTHER" id="PTHR14009">
    <property type="entry name" value="LEUCINE ZIPPER-EF-HAND CONTAINING TRANSMEMBRANE PROTEIN"/>
    <property type="match status" value="1"/>
</dbReference>
<dbReference type="PANTHER" id="PTHR14009:SF1">
    <property type="entry name" value="MITOCHONDRIAL PROTON_CALCIUM EXCHANGER PROTEIN"/>
    <property type="match status" value="1"/>
</dbReference>
<evidence type="ECO:0000256" key="9">
    <source>
        <dbReference type="ARBA" id="ARBA00023136"/>
    </source>
</evidence>
<evidence type="ECO:0000256" key="10">
    <source>
        <dbReference type="PROSITE-ProRule" id="PRU01094"/>
    </source>
</evidence>
<dbReference type="InterPro" id="IPR023213">
    <property type="entry name" value="CAT-like_dom_sf"/>
</dbReference>
<dbReference type="InterPro" id="IPR033122">
    <property type="entry name" value="LETM1-like_RBD"/>
</dbReference>
<dbReference type="InterPro" id="IPR000089">
    <property type="entry name" value="Biotin_lipoyl"/>
</dbReference>
<dbReference type="Proteomes" id="UP000789901">
    <property type="component" value="Unassembled WGS sequence"/>
</dbReference>
<feature type="non-terminal residue" evidence="16">
    <location>
        <position position="1"/>
    </location>
</feature>
<dbReference type="Gene3D" id="4.10.320.10">
    <property type="entry name" value="E3-binding domain"/>
    <property type="match status" value="1"/>
</dbReference>
<evidence type="ECO:0000256" key="1">
    <source>
        <dbReference type="ARBA" id="ARBA00004434"/>
    </source>
</evidence>
<feature type="compositionally biased region" description="Basic and acidic residues" evidence="11">
    <location>
        <begin position="109"/>
        <end position="122"/>
    </location>
</feature>
<sequence length="1091" mass="123029">SYFTSFSTKITDIRIREFHTSYLRSAIIPYLLADIGEGINECEIVQWFVKPGDQINEFEKICEVQSDKATVEITSRYSGVIKELHYQVGEMAKVGKPIVNIETESASEEPEKHEDPKPDKNITSKIIQQSEPKTNTFSINDKVLTLATPAVRRIAKEYKVDISEIKGTGKGARVTKDDVMNYVTKKTQSAGKHGMPSPPHYITTPEDKITPLSIIQKSMFKSMTRSLQIPHFGYGDEFILDNIIALRDMVNEYIAKSDKFSFKKITYMPILIKSFSIALQQFPILNASLVDVDSPDTAKLKYRSTHNIGVAMNTPGGLIVPNVKNVQTKSIYEIAADLQRLQEDGKRNAIALSDLQEGTITLSNIGIIGGTHLSPVIFSQELCIVAIGKIQRLPRFESIKDDITGKTIEKVVAKQIMPVSFSADHRVIAGVTVARFSEVWKNLVENPTLMSVELRKLIDLLEAAIIMASTKLLVMNRSTFINAYSLLARQSLRKSSVGIRKPNTLQTLYFSSKSPFSLPKELRLLRSAQVSKKPITESSEKGSTIRETVPVAKEDTNVIDKSSDVIIKKKPLITRIKDELVHYWQGTKLLGLEIKISTKLTYKLLKGQKLTRREYRQLKRTTQDLVRLVPFAVFIIVPFMEFLLPVALKLFPNMLPSTFEDKFAKEEKKRKLLKVRLEMAKFLQETIAEAAASGRNHNNEAAKEFTEYFRKIRSTGEQASTEILLRIAKVFEDELTLDNLSRPQLVSMCRYMNINAFGTDNFLKFQIRNRMTAIEEDDKMIMAEGVDSLTIPELQHACQSRGIRTIGVSPARLRSELQQWLDLHLNHKVPSTLLILSRAFSLTDRPELSQAEVLQATLSSLPDNLINEAELQFSEDATYKQKLEVIEEQEELIADEKAQEEKEEAARRAQKEADEAAKRAQKVAEEAAKEATTVPSKQVPSDTQAPEEEDVRMTEQQLQELRAALTILSSKSSVLEEREALKLIKEDRAEHKEDTEEIKETGKRKGSSVSSRLGVNDLAEALRIIKHTPGDNERIKKIVKKLDADGDGLVFLDHIYELCSEGEGLGVLVEKKPESQEEKVLKPKKEDIVQT</sequence>
<dbReference type="PROSITE" id="PS00189">
    <property type="entry name" value="LIPOYL"/>
    <property type="match status" value="1"/>
</dbReference>
<dbReference type="InterPro" id="IPR036625">
    <property type="entry name" value="E3-bd_dom_sf"/>
</dbReference>
<evidence type="ECO:0000256" key="5">
    <source>
        <dbReference type="ARBA" id="ARBA00022823"/>
    </source>
</evidence>
<keyword evidence="17" id="KW-1185">Reference proteome</keyword>
<dbReference type="Pfam" id="PF02817">
    <property type="entry name" value="E3_binding"/>
    <property type="match status" value="1"/>
</dbReference>
<evidence type="ECO:0000259" key="15">
    <source>
        <dbReference type="PROSITE" id="PS51826"/>
    </source>
</evidence>
<dbReference type="EMBL" id="CAJVQB010015060">
    <property type="protein sequence ID" value="CAG8772317.1"/>
    <property type="molecule type" value="Genomic_DNA"/>
</dbReference>
<dbReference type="Pfam" id="PF07766">
    <property type="entry name" value="LETM1_RBD"/>
    <property type="match status" value="1"/>
</dbReference>
<keyword evidence="6" id="KW-0809">Transit peptide</keyword>
<feature type="domain" description="Lipoyl-binding" evidence="13">
    <location>
        <begin position="23"/>
        <end position="102"/>
    </location>
</feature>
<dbReference type="PROSITE" id="PS51758">
    <property type="entry name" value="LETM1_RBD"/>
    <property type="match status" value="1"/>
</dbReference>
<dbReference type="PROSITE" id="PS50222">
    <property type="entry name" value="EF_HAND_2"/>
    <property type="match status" value="1"/>
</dbReference>
<evidence type="ECO:0000313" key="17">
    <source>
        <dbReference type="Proteomes" id="UP000789901"/>
    </source>
</evidence>
<feature type="domain" description="EF-hand" evidence="12">
    <location>
        <begin position="1030"/>
        <end position="1065"/>
    </location>
</feature>
<feature type="region of interest" description="Disordered" evidence="11">
    <location>
        <begin position="104"/>
        <end position="129"/>
    </location>
</feature>
<evidence type="ECO:0000256" key="6">
    <source>
        <dbReference type="ARBA" id="ARBA00022946"/>
    </source>
</evidence>
<evidence type="ECO:0000256" key="2">
    <source>
        <dbReference type="ARBA" id="ARBA00007317"/>
    </source>
</evidence>
<dbReference type="PROSITE" id="PS51826">
    <property type="entry name" value="PSBD"/>
    <property type="match status" value="1"/>
</dbReference>
<dbReference type="InterPro" id="IPR003016">
    <property type="entry name" value="2-oxoA_DH_lipoyl-BS"/>
</dbReference>
<dbReference type="InterPro" id="IPR004167">
    <property type="entry name" value="PSBD"/>
</dbReference>
<keyword evidence="4" id="KW-0999">Mitochondrion inner membrane</keyword>
<keyword evidence="9" id="KW-0472">Membrane</keyword>
<feature type="compositionally biased region" description="Polar residues" evidence="11">
    <location>
        <begin position="933"/>
        <end position="944"/>
    </location>
</feature>
<evidence type="ECO:0000256" key="11">
    <source>
        <dbReference type="SAM" id="MobiDB-lite"/>
    </source>
</evidence>
<protein>
    <submittedName>
        <fullName evidence="16">13854_t:CDS:1</fullName>
    </submittedName>
</protein>
<evidence type="ECO:0000256" key="7">
    <source>
        <dbReference type="ARBA" id="ARBA00022989"/>
    </source>
</evidence>
<accession>A0ABN7VH19</accession>
<evidence type="ECO:0000259" key="14">
    <source>
        <dbReference type="PROSITE" id="PS51758"/>
    </source>
</evidence>
<name>A0ABN7VH19_GIGMA</name>
<feature type="domain" description="Letm1 RBD" evidence="14">
    <location>
        <begin position="671"/>
        <end position="925"/>
    </location>
</feature>
<evidence type="ECO:0000256" key="8">
    <source>
        <dbReference type="ARBA" id="ARBA00023128"/>
    </source>
</evidence>
<dbReference type="SUPFAM" id="SSF51230">
    <property type="entry name" value="Single hybrid motif"/>
    <property type="match status" value="1"/>
</dbReference>
<feature type="domain" description="Peripheral subunit-binding (PSBD)" evidence="15">
    <location>
        <begin position="146"/>
        <end position="183"/>
    </location>
</feature>
<keyword evidence="3" id="KW-0812">Transmembrane</keyword>
<keyword evidence="7" id="KW-1133">Transmembrane helix</keyword>
<dbReference type="SUPFAM" id="SSF47005">
    <property type="entry name" value="Peripheral subunit-binding domain of 2-oxo acid dehydrogenase complex"/>
    <property type="match status" value="1"/>
</dbReference>
<keyword evidence="5" id="KW-0450">Lipoyl</keyword>
<dbReference type="PROSITE" id="PS50968">
    <property type="entry name" value="BIOTINYL_LIPOYL"/>
    <property type="match status" value="1"/>
</dbReference>
<dbReference type="InterPro" id="IPR011053">
    <property type="entry name" value="Single_hybrid_motif"/>
</dbReference>
<comment type="similarity">
    <text evidence="2">Belongs to the 2-oxoacid dehydrogenase family.</text>
</comment>
<evidence type="ECO:0000256" key="3">
    <source>
        <dbReference type="ARBA" id="ARBA00022692"/>
    </source>
</evidence>
<dbReference type="SUPFAM" id="SSF52777">
    <property type="entry name" value="CoA-dependent acyltransferases"/>
    <property type="match status" value="1"/>
</dbReference>
<organism evidence="16 17">
    <name type="scientific">Gigaspora margarita</name>
    <dbReference type="NCBI Taxonomy" id="4874"/>
    <lineage>
        <taxon>Eukaryota</taxon>
        <taxon>Fungi</taxon>
        <taxon>Fungi incertae sedis</taxon>
        <taxon>Mucoromycota</taxon>
        <taxon>Glomeromycotina</taxon>
        <taxon>Glomeromycetes</taxon>
        <taxon>Diversisporales</taxon>
        <taxon>Gigasporaceae</taxon>
        <taxon>Gigaspora</taxon>
    </lineage>
</organism>
<feature type="compositionally biased region" description="Basic and acidic residues" evidence="11">
    <location>
        <begin position="989"/>
        <end position="1003"/>
    </location>
</feature>
<feature type="region of interest" description="Disordered" evidence="11">
    <location>
        <begin position="989"/>
        <end position="1012"/>
    </location>
</feature>